<protein>
    <recommendedName>
        <fullName evidence="9">Beta-mannosidase B</fullName>
        <ecNumber evidence="3">3.2.1.25</ecNumber>
    </recommendedName>
    <alternativeName>
        <fullName evidence="10">Mannanase B</fullName>
    </alternativeName>
</protein>
<keyword evidence="6" id="KW-0326">Glycosidase</keyword>
<dbReference type="InterPro" id="IPR054593">
    <property type="entry name" value="Beta-mannosidase-like_N2"/>
</dbReference>
<keyword evidence="4" id="KW-0378">Hydrolase</keyword>
<keyword evidence="15" id="KW-1185">Reference proteome</keyword>
<dbReference type="Pfam" id="PF22666">
    <property type="entry name" value="Glyco_hydro_2_N2"/>
    <property type="match status" value="1"/>
</dbReference>
<keyword evidence="5" id="KW-0119">Carbohydrate metabolism</keyword>
<sequence>MSITLSDWSYREAGTSEWFPSRKGPCSEIFPDLLSNGQIEDPFVDANELKVQWVAEKDWEYKTQFKVVRQGERLSSYKLVFEGLDTYATIFLNERPILTTDNMFLKYAVDIDPILGDNELRILFESALNVSKSLERQHGELLCWNGDSSRLYVRKAQYHFGWDWGPRLISCGPYKPVVLVPTTMVEMDDVYVKYTLHPSLTFADVQVCFELDEAINFEIECKLISPIDEVLCSQKKSYALLDKCMHFKIIEPELWFPHGYGNQSLYTVELKFTVQGSTSHQLLKKKFGIRKLRLVEEPIVNQAGTSFYFEVNNIPIYINGVNWIPAHSYLTLLTNEDYSRWLELAISCNQNMLRVWGGGCYESDHFYDECDRLGILVWQDFMFACGQYPANVPRFLNSVKREIKYQITRLRSHCSIVLFAGNNEDYQIAEVYKLQWDKNDFSGDYLGTNFPARTIYEVIIPQFLNELVDHVAYRAGSPWGGKTTRDNSVGDIHQWDVWHGTQERYQDWYKLGGRFISEFGMEAFPDVRTIRKCITDSSQLYPQSKLLDFHNKALGFERRLATYVIENIRIKNMDLESWIYATQLMQSDCLAYALRSWRRNWKGSQDDSSRKYIGGSILWQLNDCWPGTSWSIVDFNRKPKLAYYSVKRESRKITLGIQRIDGTYIDIWGVNMSNSPIQGTLEVYFYKVSTGLLQSKKIIPNVNLLKNRTSEICSDLSLPSSLDIVVFCKLIDEDELSISSTSDWPQPLKYLNFPNISITVEVQDGYIRLSTTSPVKCIEIIPENTEMSLEDNGIDLFPCESRILISKSIKKTDNVNFRYYLDGS</sequence>
<dbReference type="SUPFAM" id="SSF51445">
    <property type="entry name" value="(Trans)glycosidases"/>
    <property type="match status" value="1"/>
</dbReference>
<comment type="pathway">
    <text evidence="2">Glycan metabolism; N-glycan degradation.</text>
</comment>
<dbReference type="FunFam" id="3.20.20.80:FF:000050">
    <property type="entry name" value="Beta-mannosidase B"/>
    <property type="match status" value="1"/>
</dbReference>
<dbReference type="GO" id="GO:0000272">
    <property type="term" value="P:polysaccharide catabolic process"/>
    <property type="evidence" value="ECO:0007669"/>
    <property type="project" value="UniProtKB-KW"/>
</dbReference>
<gene>
    <name evidence="14" type="ORF">CLIB1423_03S03202</name>
</gene>
<accession>A0A9P0QM90</accession>
<evidence type="ECO:0000256" key="9">
    <source>
        <dbReference type="ARBA" id="ARBA00041069"/>
    </source>
</evidence>
<dbReference type="Gene3D" id="2.60.40.10">
    <property type="entry name" value="Immunoglobulins"/>
    <property type="match status" value="1"/>
</dbReference>
<evidence type="ECO:0000259" key="13">
    <source>
        <dbReference type="Pfam" id="PF22666"/>
    </source>
</evidence>
<dbReference type="SUPFAM" id="SSF49785">
    <property type="entry name" value="Galactose-binding domain-like"/>
    <property type="match status" value="1"/>
</dbReference>
<dbReference type="InterPro" id="IPR041447">
    <property type="entry name" value="Mannosidase_ig"/>
</dbReference>
<dbReference type="GO" id="GO:0006516">
    <property type="term" value="P:glycoprotein catabolic process"/>
    <property type="evidence" value="ECO:0007669"/>
    <property type="project" value="TreeGrafter"/>
</dbReference>
<evidence type="ECO:0000256" key="7">
    <source>
        <dbReference type="ARBA" id="ARBA00023326"/>
    </source>
</evidence>
<proteinExistence type="inferred from homology"/>
<evidence type="ECO:0000256" key="1">
    <source>
        <dbReference type="ARBA" id="ARBA00000829"/>
    </source>
</evidence>
<evidence type="ECO:0000256" key="4">
    <source>
        <dbReference type="ARBA" id="ARBA00022801"/>
    </source>
</evidence>
<evidence type="ECO:0000313" key="15">
    <source>
        <dbReference type="Proteomes" id="UP000837801"/>
    </source>
</evidence>
<dbReference type="EC" id="3.2.1.25" evidence="3"/>
<feature type="domain" description="Glycoside hydrolase family 2 immunoglobulin-like beta-sandwich" evidence="11">
    <location>
        <begin position="187"/>
        <end position="290"/>
    </location>
</feature>
<evidence type="ECO:0000259" key="11">
    <source>
        <dbReference type="Pfam" id="PF00703"/>
    </source>
</evidence>
<comment type="caution">
    <text evidence="14">The sequence shown here is derived from an EMBL/GenBank/DDBJ whole genome shotgun (WGS) entry which is preliminary data.</text>
</comment>
<dbReference type="GO" id="GO:0004567">
    <property type="term" value="F:beta-mannosidase activity"/>
    <property type="evidence" value="ECO:0007669"/>
    <property type="project" value="UniProtKB-EC"/>
</dbReference>
<evidence type="ECO:0000256" key="3">
    <source>
        <dbReference type="ARBA" id="ARBA00012754"/>
    </source>
</evidence>
<dbReference type="PANTHER" id="PTHR43730:SF1">
    <property type="entry name" value="BETA-MANNOSIDASE"/>
    <property type="match status" value="1"/>
</dbReference>
<evidence type="ECO:0000256" key="6">
    <source>
        <dbReference type="ARBA" id="ARBA00023295"/>
    </source>
</evidence>
<dbReference type="InterPro" id="IPR013783">
    <property type="entry name" value="Ig-like_fold"/>
</dbReference>
<dbReference type="AlphaFoldDB" id="A0A9P0QM90"/>
<dbReference type="InterPro" id="IPR017853">
    <property type="entry name" value="GH"/>
</dbReference>
<evidence type="ECO:0000313" key="14">
    <source>
        <dbReference type="EMBL" id="CAH2351302.1"/>
    </source>
</evidence>
<dbReference type="SUPFAM" id="SSF49303">
    <property type="entry name" value="beta-Galactosidase/glucuronidase domain"/>
    <property type="match status" value="1"/>
</dbReference>
<dbReference type="Pfam" id="PF00703">
    <property type="entry name" value="Glyco_hydro_2"/>
    <property type="match status" value="1"/>
</dbReference>
<evidence type="ECO:0000256" key="2">
    <source>
        <dbReference type="ARBA" id="ARBA00004740"/>
    </source>
</evidence>
<dbReference type="InterPro" id="IPR050887">
    <property type="entry name" value="Beta-mannosidase_GH2"/>
</dbReference>
<dbReference type="EMBL" id="CAKXYY010000003">
    <property type="protein sequence ID" value="CAH2351302.1"/>
    <property type="molecule type" value="Genomic_DNA"/>
</dbReference>
<dbReference type="Gene3D" id="2.60.120.260">
    <property type="entry name" value="Galactose-binding domain-like"/>
    <property type="match status" value="1"/>
</dbReference>
<evidence type="ECO:0000259" key="12">
    <source>
        <dbReference type="Pfam" id="PF17786"/>
    </source>
</evidence>
<keyword evidence="7" id="KW-0624">Polysaccharide degradation</keyword>
<dbReference type="Proteomes" id="UP000837801">
    <property type="component" value="Unassembled WGS sequence"/>
</dbReference>
<dbReference type="InterPro" id="IPR036156">
    <property type="entry name" value="Beta-gal/glucu_dom_sf"/>
</dbReference>
<evidence type="ECO:0000256" key="5">
    <source>
        <dbReference type="ARBA" id="ARBA00023277"/>
    </source>
</evidence>
<organism evidence="14 15">
    <name type="scientific">[Candida] railenensis</name>
    <dbReference type="NCBI Taxonomy" id="45579"/>
    <lineage>
        <taxon>Eukaryota</taxon>
        <taxon>Fungi</taxon>
        <taxon>Dikarya</taxon>
        <taxon>Ascomycota</taxon>
        <taxon>Saccharomycotina</taxon>
        <taxon>Pichiomycetes</taxon>
        <taxon>Debaryomycetaceae</taxon>
        <taxon>Kurtzmaniella</taxon>
    </lineage>
</organism>
<feature type="domain" description="Mannosidase Ig/CBM-like" evidence="12">
    <location>
        <begin position="665"/>
        <end position="750"/>
    </location>
</feature>
<evidence type="ECO:0000256" key="10">
    <source>
        <dbReference type="ARBA" id="ARBA00041614"/>
    </source>
</evidence>
<dbReference type="InterPro" id="IPR008979">
    <property type="entry name" value="Galactose-bd-like_sf"/>
</dbReference>
<comment type="catalytic activity">
    <reaction evidence="1">
        <text>Hydrolysis of terminal, non-reducing beta-D-mannose residues in beta-D-mannosides.</text>
        <dbReference type="EC" id="3.2.1.25"/>
    </reaction>
</comment>
<name>A0A9P0QM90_9ASCO</name>
<dbReference type="Gene3D" id="3.20.20.80">
    <property type="entry name" value="Glycosidases"/>
    <property type="match status" value="1"/>
</dbReference>
<feature type="domain" description="Beta-mannosidase-like galactose-binding" evidence="13">
    <location>
        <begin position="8"/>
        <end position="175"/>
    </location>
</feature>
<dbReference type="OrthoDB" id="2866996at2759"/>
<comment type="similarity">
    <text evidence="8">Belongs to the glycosyl hydrolase 2 family. Beta-mannosidase B subfamily.</text>
</comment>
<dbReference type="InterPro" id="IPR006102">
    <property type="entry name" value="Ig-like_GH2"/>
</dbReference>
<dbReference type="PANTHER" id="PTHR43730">
    <property type="entry name" value="BETA-MANNOSIDASE"/>
    <property type="match status" value="1"/>
</dbReference>
<dbReference type="Pfam" id="PF17786">
    <property type="entry name" value="Mannosidase_ig"/>
    <property type="match status" value="1"/>
</dbReference>
<evidence type="ECO:0000256" key="8">
    <source>
        <dbReference type="ARBA" id="ARBA00038429"/>
    </source>
</evidence>
<reference evidence="14" key="1">
    <citation type="submission" date="2022-03" db="EMBL/GenBank/DDBJ databases">
        <authorList>
            <person name="Legras J.-L."/>
            <person name="Devillers H."/>
            <person name="Grondin C."/>
        </authorList>
    </citation>
    <scope>NUCLEOTIDE SEQUENCE</scope>
    <source>
        <strain evidence="14">CLIB 1423</strain>
    </source>
</reference>